<protein>
    <submittedName>
        <fullName evidence="2">Uncharacterized protein</fullName>
    </submittedName>
</protein>
<feature type="region of interest" description="Disordered" evidence="1">
    <location>
        <begin position="60"/>
        <end position="112"/>
    </location>
</feature>
<comment type="caution">
    <text evidence="2">The sequence shown here is derived from an EMBL/GenBank/DDBJ whole genome shotgun (WGS) entry which is preliminary data.</text>
</comment>
<proteinExistence type="predicted"/>
<gene>
    <name evidence="2" type="ORF">SDC9_46062</name>
</gene>
<organism evidence="2">
    <name type="scientific">bioreactor metagenome</name>
    <dbReference type="NCBI Taxonomy" id="1076179"/>
    <lineage>
        <taxon>unclassified sequences</taxon>
        <taxon>metagenomes</taxon>
        <taxon>ecological metagenomes</taxon>
    </lineage>
</organism>
<sequence length="133" mass="14505">MHYGKEPPVGLPFRHDPENAFTDEEGGNVIQPAVRAGFPEKDHGAEHAVGRPDAEYIGLGNGKDDFHQKGESPGTGLAASFHGFEGGEDRPYEGNDVADIPPGKDPPPDKKEKRVVEIMHRDPAFRYSNMDAD</sequence>
<dbReference type="EMBL" id="VSSQ01000692">
    <property type="protein sequence ID" value="MPL99841.1"/>
    <property type="molecule type" value="Genomic_DNA"/>
</dbReference>
<name>A0A644W7Y7_9ZZZZ</name>
<dbReference type="AlphaFoldDB" id="A0A644W7Y7"/>
<evidence type="ECO:0000256" key="1">
    <source>
        <dbReference type="SAM" id="MobiDB-lite"/>
    </source>
</evidence>
<accession>A0A644W7Y7</accession>
<reference evidence="2" key="1">
    <citation type="submission" date="2019-08" db="EMBL/GenBank/DDBJ databases">
        <authorList>
            <person name="Kucharzyk K."/>
            <person name="Murdoch R.W."/>
            <person name="Higgins S."/>
            <person name="Loffler F."/>
        </authorList>
    </citation>
    <scope>NUCLEOTIDE SEQUENCE</scope>
</reference>
<feature type="region of interest" description="Disordered" evidence="1">
    <location>
        <begin position="1"/>
        <end position="28"/>
    </location>
</feature>
<evidence type="ECO:0000313" key="2">
    <source>
        <dbReference type="EMBL" id="MPL99841.1"/>
    </source>
</evidence>